<dbReference type="SUPFAM" id="SSF158472">
    <property type="entry name" value="HAMP domain-like"/>
    <property type="match status" value="1"/>
</dbReference>
<evidence type="ECO:0000256" key="11">
    <source>
        <dbReference type="ARBA" id="ARBA00022989"/>
    </source>
</evidence>
<dbReference type="SMART" id="SM00387">
    <property type="entry name" value="HATPase_c"/>
    <property type="match status" value="1"/>
</dbReference>
<feature type="transmembrane region" description="Helical" evidence="14">
    <location>
        <begin position="12"/>
        <end position="29"/>
    </location>
</feature>
<dbReference type="InterPro" id="IPR033463">
    <property type="entry name" value="sCache_3"/>
</dbReference>
<dbReference type="InterPro" id="IPR036097">
    <property type="entry name" value="HisK_dim/P_sf"/>
</dbReference>
<dbReference type="PANTHER" id="PTHR43065:SF10">
    <property type="entry name" value="PEROXIDE STRESS-ACTIVATED HISTIDINE KINASE MAK3"/>
    <property type="match status" value="1"/>
</dbReference>
<name>M5PZG5_DESAF</name>
<evidence type="ECO:0000313" key="17">
    <source>
        <dbReference type="EMBL" id="EMG35841.1"/>
    </source>
</evidence>
<dbReference type="GO" id="GO:0005524">
    <property type="term" value="F:ATP binding"/>
    <property type="evidence" value="ECO:0007669"/>
    <property type="project" value="UniProtKB-KW"/>
</dbReference>
<feature type="domain" description="HAMP" evidence="16">
    <location>
        <begin position="192"/>
        <end position="244"/>
    </location>
</feature>
<dbReference type="CDD" id="cd06225">
    <property type="entry name" value="HAMP"/>
    <property type="match status" value="1"/>
</dbReference>
<dbReference type="SUPFAM" id="SSF103190">
    <property type="entry name" value="Sensory domain-like"/>
    <property type="match status" value="1"/>
</dbReference>
<dbReference type="SUPFAM" id="SSF47384">
    <property type="entry name" value="Homodimeric domain of signal transducing histidine kinase"/>
    <property type="match status" value="1"/>
</dbReference>
<dbReference type="Proteomes" id="UP000011922">
    <property type="component" value="Unassembled WGS sequence"/>
</dbReference>
<evidence type="ECO:0000313" key="18">
    <source>
        <dbReference type="Proteomes" id="UP000011922"/>
    </source>
</evidence>
<dbReference type="InterPro" id="IPR036890">
    <property type="entry name" value="HATPase_C_sf"/>
</dbReference>
<comment type="catalytic activity">
    <reaction evidence="1">
        <text>ATP + protein L-histidine = ADP + protein N-phospho-L-histidine.</text>
        <dbReference type="EC" id="2.7.13.3"/>
    </reaction>
</comment>
<evidence type="ECO:0000256" key="6">
    <source>
        <dbReference type="ARBA" id="ARBA00022679"/>
    </source>
</evidence>
<dbReference type="InterPro" id="IPR029151">
    <property type="entry name" value="Sensor-like_sf"/>
</dbReference>
<dbReference type="Gene3D" id="3.30.565.10">
    <property type="entry name" value="Histidine kinase-like ATPase, C-terminal domain"/>
    <property type="match status" value="1"/>
</dbReference>
<keyword evidence="11 14" id="KW-1133">Transmembrane helix</keyword>
<sequence>MLVSFRTKLLVISSTSLLILFTILAVILGREQERLIVGRIQDSAVAMVRNTSAISLASLRMYDGINLERIARQAGSQNPDIRYVIIHSAEGLIYGHSHEPSLQFTVLADPVSLKALGARQMLTQQYLSSSGEPILEIATPVLGAGNERWGTVRAGFSLIAMHEQLRRTRLLLLAAGFASLCVAWLVSFFLARRVTAPLLAITAAAQSISRGVLTPIPEARTGDEVAVLSNSIADMTTTLIGQQEELKGNIKEITALKGYQESLLQTMNDGLVTLNMQGDVVTFNKHTLEILEIRTEDDGAARAAIRARLNAFEEIRAIADRLLSGESSDSNPRAVAAGPEGRVVLAGFAALGESGKTREVIITLHDITELRRLEQEVKRNERLAAIGSFSAAMAHEIRNPLTAIKTYTGMVWEKSSQPEFLESFDRNVSAGIGRIEGIVNDLLQLSRPPKLHLEPLDIGEVLDDALALLGEDLESAHITPSFDREACGHVITGDREQLYRSLFNIVLNAIQAMKGAGGGGRLEISAHPSQIQGKLGAREAVLLSIADTGPGIPPEILDEIFNPYFTTKGQRGTGLGLAITHKIIAEHGGSLGAANRQGGGAVFSIVLPIDGPLVTA</sequence>
<dbReference type="InterPro" id="IPR005467">
    <property type="entry name" value="His_kinase_dom"/>
</dbReference>
<dbReference type="AlphaFoldDB" id="M5PZG5"/>
<keyword evidence="7 14" id="KW-0812">Transmembrane</keyword>
<reference evidence="17 18" key="1">
    <citation type="journal article" date="2013" name="Genome Announc.">
        <title>Draft Genome Sequence for Desulfovibrio africanus Strain PCS.</title>
        <authorList>
            <person name="Brown S.D."/>
            <person name="Utturkar S.M."/>
            <person name="Arkin A.P."/>
            <person name="Deutschbauer A.M."/>
            <person name="Elias D.A."/>
            <person name="Hazen T.C."/>
            <person name="Chakraborty R."/>
        </authorList>
    </citation>
    <scope>NUCLEOTIDE SEQUENCE [LARGE SCALE GENOMIC DNA]</scope>
    <source>
        <strain evidence="17 18">PCS</strain>
    </source>
</reference>
<evidence type="ECO:0000256" key="7">
    <source>
        <dbReference type="ARBA" id="ARBA00022692"/>
    </source>
</evidence>
<dbReference type="InterPro" id="IPR004358">
    <property type="entry name" value="Sig_transdc_His_kin-like_C"/>
</dbReference>
<gene>
    <name evidence="17" type="ORF">PCS_03324</name>
</gene>
<dbReference type="SMART" id="SM00388">
    <property type="entry name" value="HisKA"/>
    <property type="match status" value="1"/>
</dbReference>
<keyword evidence="5" id="KW-0597">Phosphoprotein</keyword>
<dbReference type="InterPro" id="IPR035965">
    <property type="entry name" value="PAS-like_dom_sf"/>
</dbReference>
<dbReference type="PROSITE" id="PS50885">
    <property type="entry name" value="HAMP"/>
    <property type="match status" value="1"/>
</dbReference>
<dbReference type="RefSeq" id="WP_005989221.1">
    <property type="nucleotide sequence ID" value="NZ_AOSV01000038.1"/>
</dbReference>
<dbReference type="SUPFAM" id="SSF55874">
    <property type="entry name" value="ATPase domain of HSP90 chaperone/DNA topoisomerase II/histidine kinase"/>
    <property type="match status" value="1"/>
</dbReference>
<keyword evidence="4" id="KW-1003">Cell membrane</keyword>
<dbReference type="SUPFAM" id="SSF55785">
    <property type="entry name" value="PYP-like sensor domain (PAS domain)"/>
    <property type="match status" value="1"/>
</dbReference>
<dbReference type="InterPro" id="IPR003661">
    <property type="entry name" value="HisK_dim/P_dom"/>
</dbReference>
<dbReference type="GO" id="GO:0000155">
    <property type="term" value="F:phosphorelay sensor kinase activity"/>
    <property type="evidence" value="ECO:0007669"/>
    <property type="project" value="InterPro"/>
</dbReference>
<comment type="caution">
    <text evidence="17">The sequence shown here is derived from an EMBL/GenBank/DDBJ whole genome shotgun (WGS) entry which is preliminary data.</text>
</comment>
<dbReference type="InterPro" id="IPR003594">
    <property type="entry name" value="HATPase_dom"/>
</dbReference>
<proteinExistence type="predicted"/>
<dbReference type="PATRIC" id="fig|1262666.3.peg.3375"/>
<feature type="domain" description="Histidine kinase" evidence="15">
    <location>
        <begin position="392"/>
        <end position="611"/>
    </location>
</feature>
<dbReference type="PRINTS" id="PR00344">
    <property type="entry name" value="BCTRLSENSOR"/>
</dbReference>
<evidence type="ECO:0000256" key="3">
    <source>
        <dbReference type="ARBA" id="ARBA00012438"/>
    </source>
</evidence>
<dbReference type="Gene3D" id="1.10.287.130">
    <property type="match status" value="1"/>
</dbReference>
<accession>M5PZG5</accession>
<dbReference type="EMBL" id="AOSV01000038">
    <property type="protein sequence ID" value="EMG35841.1"/>
    <property type="molecule type" value="Genomic_DNA"/>
</dbReference>
<evidence type="ECO:0000259" key="16">
    <source>
        <dbReference type="PROSITE" id="PS50885"/>
    </source>
</evidence>
<evidence type="ECO:0000256" key="4">
    <source>
        <dbReference type="ARBA" id="ARBA00022475"/>
    </source>
</evidence>
<evidence type="ECO:0000256" key="2">
    <source>
        <dbReference type="ARBA" id="ARBA00004651"/>
    </source>
</evidence>
<dbReference type="OrthoDB" id="9781147at2"/>
<feature type="transmembrane region" description="Helical" evidence="14">
    <location>
        <begin position="170"/>
        <end position="191"/>
    </location>
</feature>
<dbReference type="Pfam" id="PF02518">
    <property type="entry name" value="HATPase_c"/>
    <property type="match status" value="1"/>
</dbReference>
<evidence type="ECO:0000256" key="10">
    <source>
        <dbReference type="ARBA" id="ARBA00022840"/>
    </source>
</evidence>
<evidence type="ECO:0000256" key="1">
    <source>
        <dbReference type="ARBA" id="ARBA00000085"/>
    </source>
</evidence>
<keyword evidence="13 14" id="KW-0472">Membrane</keyword>
<dbReference type="Gene3D" id="3.30.450.20">
    <property type="entry name" value="PAS domain"/>
    <property type="match status" value="1"/>
</dbReference>
<dbReference type="PROSITE" id="PS50109">
    <property type="entry name" value="HIS_KIN"/>
    <property type="match status" value="1"/>
</dbReference>
<protein>
    <recommendedName>
        <fullName evidence="3">histidine kinase</fullName>
        <ecNumber evidence="3">2.7.13.3</ecNumber>
    </recommendedName>
</protein>
<evidence type="ECO:0000256" key="12">
    <source>
        <dbReference type="ARBA" id="ARBA00023012"/>
    </source>
</evidence>
<evidence type="ECO:0000256" key="8">
    <source>
        <dbReference type="ARBA" id="ARBA00022741"/>
    </source>
</evidence>
<dbReference type="InterPro" id="IPR003660">
    <property type="entry name" value="HAMP_dom"/>
</dbReference>
<keyword evidence="12" id="KW-0902">Two-component regulatory system</keyword>
<keyword evidence="6" id="KW-0808">Transferase</keyword>
<organism evidence="17 18">
    <name type="scientific">Desulfocurvibacter africanus PCS</name>
    <dbReference type="NCBI Taxonomy" id="1262666"/>
    <lineage>
        <taxon>Bacteria</taxon>
        <taxon>Pseudomonadati</taxon>
        <taxon>Thermodesulfobacteriota</taxon>
        <taxon>Desulfovibrionia</taxon>
        <taxon>Desulfovibrionales</taxon>
        <taxon>Desulfovibrionaceae</taxon>
        <taxon>Desulfocurvibacter</taxon>
    </lineage>
</organism>
<keyword evidence="9 17" id="KW-0418">Kinase</keyword>
<keyword evidence="8" id="KW-0547">Nucleotide-binding</keyword>
<dbReference type="Gene3D" id="6.10.340.10">
    <property type="match status" value="1"/>
</dbReference>
<dbReference type="GO" id="GO:0005886">
    <property type="term" value="C:plasma membrane"/>
    <property type="evidence" value="ECO:0007669"/>
    <property type="project" value="UniProtKB-SubCell"/>
</dbReference>
<dbReference type="Pfam" id="PF17203">
    <property type="entry name" value="sCache_3_2"/>
    <property type="match status" value="1"/>
</dbReference>
<evidence type="ECO:0000256" key="9">
    <source>
        <dbReference type="ARBA" id="ARBA00022777"/>
    </source>
</evidence>
<dbReference type="SMART" id="SM00304">
    <property type="entry name" value="HAMP"/>
    <property type="match status" value="1"/>
</dbReference>
<dbReference type="CDD" id="cd00082">
    <property type="entry name" value="HisKA"/>
    <property type="match status" value="1"/>
</dbReference>
<evidence type="ECO:0000259" key="15">
    <source>
        <dbReference type="PROSITE" id="PS50109"/>
    </source>
</evidence>
<dbReference type="Pfam" id="PF00672">
    <property type="entry name" value="HAMP"/>
    <property type="match status" value="1"/>
</dbReference>
<comment type="subcellular location">
    <subcellularLocation>
        <location evidence="2">Cell membrane</location>
        <topology evidence="2">Multi-pass membrane protein</topology>
    </subcellularLocation>
</comment>
<evidence type="ECO:0000256" key="14">
    <source>
        <dbReference type="SAM" id="Phobius"/>
    </source>
</evidence>
<dbReference type="PANTHER" id="PTHR43065">
    <property type="entry name" value="SENSOR HISTIDINE KINASE"/>
    <property type="match status" value="1"/>
</dbReference>
<evidence type="ECO:0000256" key="13">
    <source>
        <dbReference type="ARBA" id="ARBA00023136"/>
    </source>
</evidence>
<dbReference type="Pfam" id="PF00512">
    <property type="entry name" value="HisKA"/>
    <property type="match status" value="1"/>
</dbReference>
<keyword evidence="10" id="KW-0067">ATP-binding</keyword>
<dbReference type="EC" id="2.7.13.3" evidence="3"/>
<evidence type="ECO:0000256" key="5">
    <source>
        <dbReference type="ARBA" id="ARBA00022553"/>
    </source>
</evidence>